<feature type="compositionally biased region" description="Basic and acidic residues" evidence="1">
    <location>
        <begin position="348"/>
        <end position="362"/>
    </location>
</feature>
<feature type="region of interest" description="Disordered" evidence="1">
    <location>
        <begin position="334"/>
        <end position="362"/>
    </location>
</feature>
<evidence type="ECO:0000313" key="3">
    <source>
        <dbReference type="Proteomes" id="UP000283634"/>
    </source>
</evidence>
<protein>
    <submittedName>
        <fullName evidence="2">Uncharacterized protein</fullName>
    </submittedName>
</protein>
<keyword evidence="3" id="KW-1185">Reference proteome</keyword>
<evidence type="ECO:0000313" key="2">
    <source>
        <dbReference type="EMBL" id="RNF06591.1"/>
    </source>
</evidence>
<dbReference type="GeneID" id="40327794"/>
<proteinExistence type="predicted"/>
<comment type="caution">
    <text evidence="2">The sequence shown here is derived from an EMBL/GenBank/DDBJ whole genome shotgun (WGS) entry which is preliminary data.</text>
</comment>
<reference evidence="2 3" key="1">
    <citation type="journal article" date="2018" name="BMC Genomics">
        <title>Genomic comparison of Trypanosoma conorhini and Trypanosoma rangeli to Trypanosoma cruzi strains of high and low virulence.</title>
        <authorList>
            <person name="Bradwell K.R."/>
            <person name="Koparde V.N."/>
            <person name="Matveyev A.V."/>
            <person name="Serrano M.G."/>
            <person name="Alves J.M."/>
            <person name="Parikh H."/>
            <person name="Huang B."/>
            <person name="Lee V."/>
            <person name="Espinosa-Alvarez O."/>
            <person name="Ortiz P.A."/>
            <person name="Costa-Martins A.G."/>
            <person name="Teixeira M.M."/>
            <person name="Buck G.A."/>
        </authorList>
    </citation>
    <scope>NUCLEOTIDE SEQUENCE [LARGE SCALE GENOMIC DNA]</scope>
    <source>
        <strain evidence="2 3">AM80</strain>
    </source>
</reference>
<gene>
    <name evidence="2" type="ORF">TraAM80_03861</name>
</gene>
<dbReference type="AlphaFoldDB" id="A0A422NM94"/>
<dbReference type="Proteomes" id="UP000283634">
    <property type="component" value="Unassembled WGS sequence"/>
</dbReference>
<dbReference type="EMBL" id="MKGL01000105">
    <property type="protein sequence ID" value="RNF06591.1"/>
    <property type="molecule type" value="Genomic_DNA"/>
</dbReference>
<dbReference type="OMA" id="CEKCAFA"/>
<accession>A0A422NM94</accession>
<dbReference type="RefSeq" id="XP_029239345.1">
    <property type="nucleotide sequence ID" value="XM_029380812.1"/>
</dbReference>
<sequence>MAAHRVLHALVRRAARYERPFNSQDSLLIIKALQALRYRSDEVRGVCEKCAFAIASSRITVPVERVIEALSSLLSLQAAPLPIVHEKLAERLSEVTTQTVSSRSIQKAAVVVMRLGKRYGKRAIADHLFDVLTHEAISHPNDVALQLAVISVFMYTSTAAKAEAMRCQRTTKVGEEAEDGRIIAVLDAATRLVDARVLSSLRGNNVLQAVHMFSVLSLRPSTGGSSNGIAQVGFNGGSSSGVNSHSHGTTLRWARVENAFHEELQLSTVVPGGYAQFLFDFISTFRTDDNAGVAMKLALLNVVCQENFYKALNCYDVAKIAMAVSHGLPSQRSYAGQQGLRGGVGTPEAKEDGGGSGRDGHHETLEDRTLLQVVASLVRQLQFFDDVAGWSRPGGGRVEQVVVGAVWRVTQKLVCNMRLETEEVRTTVAQLVKLTQGIATKLPDVWPWVLYSMSVCARTAVYTEGLKDGMELLIQESFLAHSPEELPLRSCVQALYAVSILMVPSTEEKRLLRRSSQAAVDVRERVRARSAGWTHEHRFVTDMLRRLCRFRFMDYSGDDFPMLLQALTTLLEVTTAQHAQVPSAVQQLVERVLCYMQGNRNLEWCRVHGVGITCTLISMAEYLPEDCKQLKDVTKHFFLKLQSKEMIDLGVLRRWMEQLSQQKRRGPTSKWLCEEVLMLLALQMRRICTERKEPFYFLLNALECAHEIGGSIAYMHSSEEASNIRHVTIIFDLALFLQDGSLTSVDAAHVLRIMSYEVRDSGQVRVSAAHIVQLRCIACGDRTVASMRVETLLHLLRANATLPASRALFDTVTLEYIMSVVCYHMTEHRQALIQRGDASKIVHALLFSQLLLRLKCSFRRYNGLVEAINDVLDTLESTGVERPETLFQLRLLCGN</sequence>
<evidence type="ECO:0000256" key="1">
    <source>
        <dbReference type="SAM" id="MobiDB-lite"/>
    </source>
</evidence>
<organism evidence="2 3">
    <name type="scientific">Trypanosoma rangeli</name>
    <dbReference type="NCBI Taxonomy" id="5698"/>
    <lineage>
        <taxon>Eukaryota</taxon>
        <taxon>Discoba</taxon>
        <taxon>Euglenozoa</taxon>
        <taxon>Kinetoplastea</taxon>
        <taxon>Metakinetoplastina</taxon>
        <taxon>Trypanosomatida</taxon>
        <taxon>Trypanosomatidae</taxon>
        <taxon>Trypanosoma</taxon>
        <taxon>Herpetosoma</taxon>
    </lineage>
</organism>
<name>A0A422NM94_TRYRA</name>
<dbReference type="OrthoDB" id="273207at2759"/>
<dbReference type="VEuPathDB" id="TriTrypDB:TRSC58_03508"/>